<name>M3D1J1_SPHMS</name>
<dbReference type="GeneID" id="27899225"/>
<organism evidence="1 2">
    <name type="scientific">Sphaerulina musiva (strain SO2202)</name>
    <name type="common">Poplar stem canker fungus</name>
    <name type="synonym">Septoria musiva</name>
    <dbReference type="NCBI Taxonomy" id="692275"/>
    <lineage>
        <taxon>Eukaryota</taxon>
        <taxon>Fungi</taxon>
        <taxon>Dikarya</taxon>
        <taxon>Ascomycota</taxon>
        <taxon>Pezizomycotina</taxon>
        <taxon>Dothideomycetes</taxon>
        <taxon>Dothideomycetidae</taxon>
        <taxon>Mycosphaerellales</taxon>
        <taxon>Mycosphaerellaceae</taxon>
        <taxon>Sphaerulina</taxon>
    </lineage>
</organism>
<gene>
    <name evidence="1" type="ORF">SEPMUDRAFT_126625</name>
</gene>
<dbReference type="RefSeq" id="XP_016759123.1">
    <property type="nucleotide sequence ID" value="XM_016902088.1"/>
</dbReference>
<sequence length="51" mass="5554">MGTFCIDKRSSAELSNAIKPMCQRDALSAVCLVFLPEVHELGITEIADVCQ</sequence>
<evidence type="ECO:0000313" key="1">
    <source>
        <dbReference type="EMBL" id="EMF11002.1"/>
    </source>
</evidence>
<evidence type="ECO:0000313" key="2">
    <source>
        <dbReference type="Proteomes" id="UP000016931"/>
    </source>
</evidence>
<dbReference type="OrthoDB" id="3629819at2759"/>
<dbReference type="AlphaFoldDB" id="M3D1J1"/>
<dbReference type="EMBL" id="KB456266">
    <property type="protein sequence ID" value="EMF11002.1"/>
    <property type="molecule type" value="Genomic_DNA"/>
</dbReference>
<proteinExistence type="predicted"/>
<dbReference type="Proteomes" id="UP000016931">
    <property type="component" value="Unassembled WGS sequence"/>
</dbReference>
<dbReference type="HOGENOM" id="CLU_3107931_0_0_1"/>
<keyword evidence="2" id="KW-1185">Reference proteome</keyword>
<reference evidence="1 2" key="1">
    <citation type="journal article" date="2012" name="PLoS Pathog.">
        <title>Diverse lifestyles and strategies of plant pathogenesis encoded in the genomes of eighteen Dothideomycetes fungi.</title>
        <authorList>
            <person name="Ohm R.A."/>
            <person name="Feau N."/>
            <person name="Henrissat B."/>
            <person name="Schoch C.L."/>
            <person name="Horwitz B.A."/>
            <person name="Barry K.W."/>
            <person name="Condon B.J."/>
            <person name="Copeland A.C."/>
            <person name="Dhillon B."/>
            <person name="Glaser F."/>
            <person name="Hesse C.N."/>
            <person name="Kosti I."/>
            <person name="LaButti K."/>
            <person name="Lindquist E.A."/>
            <person name="Lucas S."/>
            <person name="Salamov A.A."/>
            <person name="Bradshaw R.E."/>
            <person name="Ciuffetti L."/>
            <person name="Hamelin R.C."/>
            <person name="Kema G.H.J."/>
            <person name="Lawrence C."/>
            <person name="Scott J.A."/>
            <person name="Spatafora J.W."/>
            <person name="Turgeon B.G."/>
            <person name="de Wit P.J.G.M."/>
            <person name="Zhong S."/>
            <person name="Goodwin S.B."/>
            <person name="Grigoriev I.V."/>
        </authorList>
    </citation>
    <scope>NUCLEOTIDE SEQUENCE [LARGE SCALE GENOMIC DNA]</scope>
    <source>
        <strain evidence="1 2">SO2202</strain>
    </source>
</reference>
<accession>M3D1J1</accession>
<protein>
    <submittedName>
        <fullName evidence="1">Uncharacterized protein</fullName>
    </submittedName>
</protein>